<dbReference type="InterPro" id="IPR014027">
    <property type="entry name" value="UDP-Glc/GDP-Man_DH_C"/>
</dbReference>
<dbReference type="GO" id="GO:0000271">
    <property type="term" value="P:polysaccharide biosynthetic process"/>
    <property type="evidence" value="ECO:0007669"/>
    <property type="project" value="InterPro"/>
</dbReference>
<evidence type="ECO:0000259" key="4">
    <source>
        <dbReference type="SMART" id="SM00984"/>
    </source>
</evidence>
<comment type="caution">
    <text evidence="5">The sequence shown here is derived from an EMBL/GenBank/DDBJ whole genome shotgun (WGS) entry which is preliminary data.</text>
</comment>
<reference evidence="6" key="1">
    <citation type="submission" date="2017-09" db="EMBL/GenBank/DDBJ databases">
        <title>Depth-based differentiation of microbial function through sediment-hosted aquifers and enrichment of novel symbionts in the deep terrestrial subsurface.</title>
        <authorList>
            <person name="Probst A.J."/>
            <person name="Ladd B."/>
            <person name="Jarett J.K."/>
            <person name="Geller-Mcgrath D.E."/>
            <person name="Sieber C.M.K."/>
            <person name="Emerson J.B."/>
            <person name="Anantharaman K."/>
            <person name="Thomas B.C."/>
            <person name="Malmstrom R."/>
            <person name="Stieglmeier M."/>
            <person name="Klingl A."/>
            <person name="Woyke T."/>
            <person name="Ryan C.M."/>
            <person name="Banfield J.F."/>
        </authorList>
    </citation>
    <scope>NUCLEOTIDE SEQUENCE [LARGE SCALE GENOMIC DNA]</scope>
</reference>
<dbReference type="InterPro" id="IPR017476">
    <property type="entry name" value="UDP-Glc/GDP-Man"/>
</dbReference>
<evidence type="ECO:0000313" key="5">
    <source>
        <dbReference type="EMBL" id="PIS40908.1"/>
    </source>
</evidence>
<dbReference type="InterPro" id="IPR028359">
    <property type="entry name" value="UDP_ManNAc/GlcNAc_DH"/>
</dbReference>
<evidence type="ECO:0000256" key="3">
    <source>
        <dbReference type="ARBA" id="ARBA00023027"/>
    </source>
</evidence>
<dbReference type="SUPFAM" id="SSF52413">
    <property type="entry name" value="UDP-glucose/GDP-mannose dehydrogenase C-terminal domain"/>
    <property type="match status" value="1"/>
</dbReference>
<dbReference type="GO" id="GO:0016628">
    <property type="term" value="F:oxidoreductase activity, acting on the CH-CH group of donors, NAD or NADP as acceptor"/>
    <property type="evidence" value="ECO:0007669"/>
    <property type="project" value="InterPro"/>
</dbReference>
<dbReference type="Pfam" id="PF03721">
    <property type="entry name" value="UDPG_MGDP_dh_N"/>
    <property type="match status" value="1"/>
</dbReference>
<dbReference type="NCBIfam" id="TIGR03026">
    <property type="entry name" value="NDP-sugDHase"/>
    <property type="match status" value="1"/>
</dbReference>
<dbReference type="Pfam" id="PF00984">
    <property type="entry name" value="UDPG_MGDP_dh"/>
    <property type="match status" value="1"/>
</dbReference>
<dbReference type="GO" id="GO:0051287">
    <property type="term" value="F:NAD binding"/>
    <property type="evidence" value="ECO:0007669"/>
    <property type="project" value="InterPro"/>
</dbReference>
<comment type="similarity">
    <text evidence="1">Belongs to the UDP-glucose/GDP-mannose dehydrogenase family.</text>
</comment>
<dbReference type="SMART" id="SM00984">
    <property type="entry name" value="UDPG_MGDP_dh_C"/>
    <property type="match status" value="1"/>
</dbReference>
<dbReference type="GO" id="GO:0016616">
    <property type="term" value="F:oxidoreductase activity, acting on the CH-OH group of donors, NAD or NADP as acceptor"/>
    <property type="evidence" value="ECO:0007669"/>
    <property type="project" value="InterPro"/>
</dbReference>
<organism evidence="5 6">
    <name type="scientific">Candidatus Kerfeldbacteria bacterium CG08_land_8_20_14_0_20_43_14</name>
    <dbReference type="NCBI Taxonomy" id="2014246"/>
    <lineage>
        <taxon>Bacteria</taxon>
        <taxon>Candidatus Kerfeldiibacteriota</taxon>
    </lineage>
</organism>
<protein>
    <recommendedName>
        <fullName evidence="4">UDP-glucose/GDP-mannose dehydrogenase C-terminal domain-containing protein</fullName>
    </recommendedName>
</protein>
<dbReference type="InterPro" id="IPR008927">
    <property type="entry name" value="6-PGluconate_DH-like_C_sf"/>
</dbReference>
<dbReference type="PANTHER" id="PTHR43491">
    <property type="entry name" value="UDP-N-ACETYL-D-MANNOSAMINE DEHYDROGENASE"/>
    <property type="match status" value="1"/>
</dbReference>
<dbReference type="AlphaFoldDB" id="A0A2H0YQZ9"/>
<keyword evidence="3" id="KW-0520">NAD</keyword>
<dbReference type="PIRSF" id="PIRSF500136">
    <property type="entry name" value="UDP_ManNAc_DH"/>
    <property type="match status" value="1"/>
</dbReference>
<dbReference type="Pfam" id="PF03720">
    <property type="entry name" value="UDPG_MGDP_dh_C"/>
    <property type="match status" value="1"/>
</dbReference>
<keyword evidence="2" id="KW-0560">Oxidoreductase</keyword>
<proteinExistence type="inferred from homology"/>
<dbReference type="InterPro" id="IPR036220">
    <property type="entry name" value="UDP-Glc/GDP-Man_DH_C_sf"/>
</dbReference>
<dbReference type="SUPFAM" id="SSF48179">
    <property type="entry name" value="6-phosphogluconate dehydrogenase C-terminal domain-like"/>
    <property type="match status" value="1"/>
</dbReference>
<dbReference type="Gene3D" id="3.40.50.720">
    <property type="entry name" value="NAD(P)-binding Rossmann-like Domain"/>
    <property type="match status" value="2"/>
</dbReference>
<dbReference type="EMBL" id="PEXW01000016">
    <property type="protein sequence ID" value="PIS40908.1"/>
    <property type="molecule type" value="Genomic_DNA"/>
</dbReference>
<name>A0A2H0YQZ9_9BACT</name>
<accession>A0A2H0YQZ9</accession>
<evidence type="ECO:0000256" key="2">
    <source>
        <dbReference type="ARBA" id="ARBA00023002"/>
    </source>
</evidence>
<dbReference type="PANTHER" id="PTHR43491:SF2">
    <property type="entry name" value="UDP-N-ACETYL-D-MANNOSAMINE DEHYDROGENASE"/>
    <property type="match status" value="1"/>
</dbReference>
<evidence type="ECO:0000256" key="1">
    <source>
        <dbReference type="ARBA" id="ARBA00006601"/>
    </source>
</evidence>
<dbReference type="Proteomes" id="UP000236845">
    <property type="component" value="Unassembled WGS sequence"/>
</dbReference>
<dbReference type="InterPro" id="IPR036291">
    <property type="entry name" value="NAD(P)-bd_dom_sf"/>
</dbReference>
<feature type="domain" description="UDP-glucose/GDP-mannose dehydrogenase C-terminal" evidence="4">
    <location>
        <begin position="321"/>
        <end position="385"/>
    </location>
</feature>
<dbReference type="SUPFAM" id="SSF51735">
    <property type="entry name" value="NAD(P)-binding Rossmann-fold domains"/>
    <property type="match status" value="1"/>
</dbReference>
<evidence type="ECO:0000313" key="6">
    <source>
        <dbReference type="Proteomes" id="UP000236845"/>
    </source>
</evidence>
<feature type="non-terminal residue" evidence="5">
    <location>
        <position position="385"/>
    </location>
</feature>
<dbReference type="InterPro" id="IPR001732">
    <property type="entry name" value="UDP-Glc/GDP-Man_DH_N"/>
</dbReference>
<gene>
    <name evidence="5" type="ORF">COT26_00825</name>
</gene>
<dbReference type="InterPro" id="IPR014026">
    <property type="entry name" value="UDP-Glc/GDP-Man_DH_dimer"/>
</dbReference>
<sequence>MKNNKKEIVTIVGLGYVGLPLAVLAAGKGYKVFGIARDKHNINLLNKGINTLKDDPSLEAIIKKRLIKASWSYESVKKSDIVIVCVPTPIDELNNPDLTPVMSASKSILKNLRKGQLIIIESTINPGVCEEVVQPILESTGKKVGQDFELAHCPERIDPGNQKWNVRNIPRCVGSVTKKGALRAAKFYRSILDGEVRIMKSIKEAEATKIIENTFRDINIAYVNELAKSFDKLGIDVHDVIQGAATKPFAFMPHYPSVGVGGHCIAVDPYYLIERARKAGFDHKFLKLAREINNSMPQYSVDKLQSALNELGLPIKGTRIGILGLSYKANVGDIRESPSKKVIGLLNDLKANVHVFDPYFPDQSTEKDLNSFLKNVDAIILATNH</sequence>
<dbReference type="PIRSF" id="PIRSF000124">
    <property type="entry name" value="UDPglc_GDPman_dh"/>
    <property type="match status" value="1"/>
</dbReference>